<evidence type="ECO:0000313" key="2">
    <source>
        <dbReference type="EMBL" id="CAL2077186.1"/>
    </source>
</evidence>
<evidence type="ECO:0000313" key="3">
    <source>
        <dbReference type="Proteomes" id="UP001497416"/>
    </source>
</evidence>
<organism evidence="2 3">
    <name type="scientific">Tenacibaculum platacis</name>
    <dbReference type="NCBI Taxonomy" id="3137852"/>
    <lineage>
        <taxon>Bacteria</taxon>
        <taxon>Pseudomonadati</taxon>
        <taxon>Bacteroidota</taxon>
        <taxon>Flavobacteriia</taxon>
        <taxon>Flavobacteriales</taxon>
        <taxon>Flavobacteriaceae</taxon>
        <taxon>Tenacibaculum</taxon>
    </lineage>
</organism>
<dbReference type="SUPFAM" id="SSF56925">
    <property type="entry name" value="OMPA-like"/>
    <property type="match status" value="1"/>
</dbReference>
<dbReference type="Proteomes" id="UP001497416">
    <property type="component" value="Unassembled WGS sequence"/>
</dbReference>
<comment type="caution">
    <text evidence="2">The sequence shown here is derived from an EMBL/GenBank/DDBJ whole genome shotgun (WGS) entry which is preliminary data.</text>
</comment>
<feature type="chain" id="PRO_5045824879" description="Outer membrane protein beta-barrel domain-containing protein" evidence="1">
    <location>
        <begin position="21"/>
        <end position="167"/>
    </location>
</feature>
<dbReference type="RefSeq" id="WP_348710086.1">
    <property type="nucleotide sequence ID" value="NZ_CAXIXY010000003.1"/>
</dbReference>
<keyword evidence="3" id="KW-1185">Reference proteome</keyword>
<accession>A0ABM9NSE2</accession>
<keyword evidence="1" id="KW-0732">Signal</keyword>
<reference evidence="2 3" key="1">
    <citation type="submission" date="2024-05" db="EMBL/GenBank/DDBJ databases">
        <authorList>
            <person name="Duchaud E."/>
        </authorList>
    </citation>
    <scope>NUCLEOTIDE SEQUENCE [LARGE SCALE GENOMIC DNA]</scope>
    <source>
        <strain evidence="2">Ena-SAMPLE-TAB-13-05-2024-13:56:06:370-140302</strain>
    </source>
</reference>
<dbReference type="EMBL" id="CAXIXY010000003">
    <property type="protein sequence ID" value="CAL2077186.1"/>
    <property type="molecule type" value="Genomic_DNA"/>
</dbReference>
<protein>
    <recommendedName>
        <fullName evidence="4">Outer membrane protein beta-barrel domain-containing protein</fullName>
    </recommendedName>
</protein>
<name>A0ABM9NSE2_9FLAO</name>
<sequence length="167" mass="17917">MKNKFLLAIFVFIWSTNCLSGQNSTPVESSLGLSYQFSTISKGYDYGIGLVANNDFGGTSEGFGYIAQLTYLAPAEIIRDVIDYALTFDVLIKYDISVADGLDIAPTAGVGYLTVQSDADTNAEFYFAAGGTLSYFISDSIVIGVDVTKQFLEGSEISAGASIRFQI</sequence>
<dbReference type="InterPro" id="IPR011250">
    <property type="entry name" value="OMP/PagP_B-barrel"/>
</dbReference>
<proteinExistence type="predicted"/>
<evidence type="ECO:0000256" key="1">
    <source>
        <dbReference type="SAM" id="SignalP"/>
    </source>
</evidence>
<evidence type="ECO:0008006" key="4">
    <source>
        <dbReference type="Google" id="ProtNLM"/>
    </source>
</evidence>
<gene>
    <name evidence="2" type="ORF">T190607A01A_10489</name>
</gene>
<feature type="signal peptide" evidence="1">
    <location>
        <begin position="1"/>
        <end position="20"/>
    </location>
</feature>